<sequence precursor="true">MSHLESNNKRTKLAYLLSLFMVITPQLAHSQQLLAQENTAQHTEHSHTDAKTATYSCPMHPDETSHEAGSRCSICNMFLVNEGVEEEEGRAKTSLSASEQKTYVCPMHPDETSHEAGSRCSICNMFLVNEGVEEEEGGAKTNLSASEQKTYVCPMHPDETSHEAGSRCSICNMFLVNEGVEEEEGGAKTSLTANEQKTYVCPMHPDETSHEAGSRCPICNMFLVEEEEEEKGSVDHSSHNMSSSTPEDHSGHAHQTQEADTPADTVFNSAKPAPLDDGANIKYVCPMHAHIISDVPGTCPICGMNLEKVELGGNSKEIQIDVSGGMQQALALKVARVEKDTLWKFVQTVGQIDYDESKINHIHARVNGWIEKLTIESVGDKIIKGQLLYEIYSPDLINAQDDFLLAQDTLKRSGSSENYKDLVRKAGLRLELLGFNKSQIKALAKSKKTQYRVPFYAKSGGIVKALSVRDGMYIQPSTEVMSVVDLSKVWVIADVFENEQSWLEIGQKAEVSVPAMGIKGIEGEIDYIYPELDAVTRSLRVRIVVKNKDLELRPNTLAKIDIFGGPNRDTLVIPQEALIQTGKENRVIVKLEDNSFTARKVTVGMLSQGKAEIKNGLEAGERVVTSGQFLLDSEASLKGSLMRLSSGHQH</sequence>
<feature type="signal peptide" evidence="6">
    <location>
        <begin position="1"/>
        <end position="28"/>
    </location>
</feature>
<feature type="domain" description="Heavy metal binding" evidence="7">
    <location>
        <begin position="103"/>
        <end position="129"/>
    </location>
</feature>
<feature type="chain" id="PRO_5002722086" evidence="6">
    <location>
        <begin position="29"/>
        <end position="650"/>
    </location>
</feature>
<feature type="domain" description="Multidrug resistance protein MdtA-like C-terminal permuted SH3" evidence="11">
    <location>
        <begin position="570"/>
        <end position="627"/>
    </location>
</feature>
<evidence type="ECO:0000256" key="1">
    <source>
        <dbReference type="ARBA" id="ARBA00009477"/>
    </source>
</evidence>
<feature type="domain" description="CusB-like barrel-sandwich hybrid" evidence="9">
    <location>
        <begin position="360"/>
        <end position="483"/>
    </location>
</feature>
<evidence type="ECO:0000256" key="4">
    <source>
        <dbReference type="ARBA" id="ARBA00023065"/>
    </source>
</evidence>
<evidence type="ECO:0000256" key="3">
    <source>
        <dbReference type="ARBA" id="ARBA00022729"/>
    </source>
</evidence>
<dbReference type="GO" id="GO:0016020">
    <property type="term" value="C:membrane"/>
    <property type="evidence" value="ECO:0007669"/>
    <property type="project" value="InterPro"/>
</dbReference>
<reference evidence="12 13" key="1">
    <citation type="submission" date="2007-08" db="EMBL/GenBank/DDBJ databases">
        <title>Complete sequence of Shewanella sediminis HAW-EB3.</title>
        <authorList>
            <consortium name="US DOE Joint Genome Institute"/>
            <person name="Copeland A."/>
            <person name="Lucas S."/>
            <person name="Lapidus A."/>
            <person name="Barry K."/>
            <person name="Glavina del Rio T."/>
            <person name="Dalin E."/>
            <person name="Tice H."/>
            <person name="Pitluck S."/>
            <person name="Chertkov O."/>
            <person name="Brettin T."/>
            <person name="Bruce D."/>
            <person name="Detter J.C."/>
            <person name="Han C."/>
            <person name="Schmutz J."/>
            <person name="Larimer F."/>
            <person name="Land M."/>
            <person name="Hauser L."/>
            <person name="Kyrpides N."/>
            <person name="Kim E."/>
            <person name="Zhao J.-S."/>
            <person name="Richardson P."/>
        </authorList>
    </citation>
    <scope>NUCLEOTIDE SEQUENCE [LARGE SCALE GENOMIC DNA]</scope>
    <source>
        <strain evidence="12 13">HAW-EB3</strain>
    </source>
</reference>
<dbReference type="STRING" id="425104.Ssed_0211"/>
<dbReference type="PANTHER" id="PTHR30097">
    <property type="entry name" value="CATION EFFLUX SYSTEM PROTEIN CUSB"/>
    <property type="match status" value="1"/>
</dbReference>
<dbReference type="Pfam" id="PF19335">
    <property type="entry name" value="HMBD"/>
    <property type="match status" value="5"/>
</dbReference>
<dbReference type="Proteomes" id="UP000002015">
    <property type="component" value="Chromosome"/>
</dbReference>
<dbReference type="Pfam" id="PF25954">
    <property type="entry name" value="Beta-barrel_RND_2"/>
    <property type="match status" value="1"/>
</dbReference>
<accession>A8FPQ1</accession>
<feature type="compositionally biased region" description="Basic and acidic residues" evidence="5">
    <location>
        <begin position="246"/>
        <end position="257"/>
    </location>
</feature>
<dbReference type="HOGENOM" id="CLU_018816_13_1_6"/>
<feature type="domain" description="CusB-like three alpha-helical bundle" evidence="8">
    <location>
        <begin position="395"/>
        <end position="451"/>
    </location>
</feature>
<dbReference type="AlphaFoldDB" id="A8FPQ1"/>
<dbReference type="InterPro" id="IPR051909">
    <property type="entry name" value="MFP_Cation_Efflux"/>
</dbReference>
<dbReference type="Pfam" id="PF25967">
    <property type="entry name" value="RND-MFP_C"/>
    <property type="match status" value="1"/>
</dbReference>
<comment type="similarity">
    <text evidence="1">Belongs to the membrane fusion protein (MFP) (TC 8.A.1) family.</text>
</comment>
<dbReference type="Gene3D" id="2.40.30.170">
    <property type="match status" value="1"/>
</dbReference>
<dbReference type="FunFam" id="2.40.420.20:FF:000003">
    <property type="entry name" value="Cation efflux system protein cusB"/>
    <property type="match status" value="1"/>
</dbReference>
<evidence type="ECO:0000259" key="11">
    <source>
        <dbReference type="Pfam" id="PF25967"/>
    </source>
</evidence>
<dbReference type="InterPro" id="IPR045800">
    <property type="entry name" value="HMBD"/>
</dbReference>
<evidence type="ECO:0000259" key="8">
    <source>
        <dbReference type="Pfam" id="PF25869"/>
    </source>
</evidence>
<dbReference type="GO" id="GO:0030288">
    <property type="term" value="C:outer membrane-bounded periplasmic space"/>
    <property type="evidence" value="ECO:0007669"/>
    <property type="project" value="TreeGrafter"/>
</dbReference>
<dbReference type="RefSeq" id="WP_012004350.1">
    <property type="nucleotide sequence ID" value="NC_009831.1"/>
</dbReference>
<dbReference type="PANTHER" id="PTHR30097:SF15">
    <property type="entry name" value="CATION EFFLUX SYSTEM PROTEIN CUSB"/>
    <property type="match status" value="1"/>
</dbReference>
<dbReference type="KEGG" id="sse:Ssed_0211"/>
<keyword evidence="2" id="KW-0813">Transport</keyword>
<evidence type="ECO:0000259" key="7">
    <source>
        <dbReference type="Pfam" id="PF19335"/>
    </source>
</evidence>
<feature type="domain" description="CusB-like beta-barrel" evidence="10">
    <location>
        <begin position="488"/>
        <end position="561"/>
    </location>
</feature>
<evidence type="ECO:0000256" key="6">
    <source>
        <dbReference type="SAM" id="SignalP"/>
    </source>
</evidence>
<evidence type="ECO:0000259" key="10">
    <source>
        <dbReference type="Pfam" id="PF25954"/>
    </source>
</evidence>
<dbReference type="InterPro" id="IPR058791">
    <property type="entry name" value="3HB_CusB"/>
</dbReference>
<name>A8FPQ1_SHESH</name>
<organism evidence="12 13">
    <name type="scientific">Shewanella sediminis (strain HAW-EB3)</name>
    <dbReference type="NCBI Taxonomy" id="425104"/>
    <lineage>
        <taxon>Bacteria</taxon>
        <taxon>Pseudomonadati</taxon>
        <taxon>Pseudomonadota</taxon>
        <taxon>Gammaproteobacteria</taxon>
        <taxon>Alteromonadales</taxon>
        <taxon>Shewanellaceae</taxon>
        <taxon>Shewanella</taxon>
    </lineage>
</organism>
<dbReference type="InterPro" id="IPR058790">
    <property type="entry name" value="BSH_CusB"/>
</dbReference>
<feature type="domain" description="Heavy metal binding" evidence="7">
    <location>
        <begin position="199"/>
        <end position="225"/>
    </location>
</feature>
<gene>
    <name evidence="12" type="ordered locus">Ssed_0211</name>
</gene>
<dbReference type="Pfam" id="PF25869">
    <property type="entry name" value="3HB_CusB"/>
    <property type="match status" value="1"/>
</dbReference>
<dbReference type="NCBIfam" id="TIGR01730">
    <property type="entry name" value="RND_mfp"/>
    <property type="match status" value="1"/>
</dbReference>
<evidence type="ECO:0000259" key="9">
    <source>
        <dbReference type="Pfam" id="PF25919"/>
    </source>
</evidence>
<feature type="domain" description="Heavy metal binding" evidence="7">
    <location>
        <begin position="151"/>
        <end position="177"/>
    </location>
</feature>
<evidence type="ECO:0000313" key="13">
    <source>
        <dbReference type="Proteomes" id="UP000002015"/>
    </source>
</evidence>
<feature type="domain" description="Heavy metal binding" evidence="7">
    <location>
        <begin position="282"/>
        <end position="309"/>
    </location>
</feature>
<feature type="domain" description="Heavy metal binding" evidence="7">
    <location>
        <begin position="55"/>
        <end position="81"/>
    </location>
</feature>
<dbReference type="Pfam" id="PF25919">
    <property type="entry name" value="BSH_CusB"/>
    <property type="match status" value="1"/>
</dbReference>
<keyword evidence="13" id="KW-1185">Reference proteome</keyword>
<dbReference type="EMBL" id="CP000821">
    <property type="protein sequence ID" value="ABV34824.1"/>
    <property type="molecule type" value="Genomic_DNA"/>
</dbReference>
<evidence type="ECO:0000256" key="5">
    <source>
        <dbReference type="SAM" id="MobiDB-lite"/>
    </source>
</evidence>
<dbReference type="GO" id="GO:0060003">
    <property type="term" value="P:copper ion export"/>
    <property type="evidence" value="ECO:0007669"/>
    <property type="project" value="TreeGrafter"/>
</dbReference>
<dbReference type="InterPro" id="IPR058627">
    <property type="entry name" value="MdtA-like_C"/>
</dbReference>
<dbReference type="Gene3D" id="2.40.420.20">
    <property type="match status" value="1"/>
</dbReference>
<proteinExistence type="inferred from homology"/>
<dbReference type="FunFam" id="2.40.30.170:FF:000010">
    <property type="entry name" value="Efflux RND transporter periplasmic adaptor subunit"/>
    <property type="match status" value="1"/>
</dbReference>
<dbReference type="InterPro" id="IPR058792">
    <property type="entry name" value="Beta-barrel_RND_2"/>
</dbReference>
<dbReference type="eggNOG" id="COG0845">
    <property type="taxonomic scope" value="Bacteria"/>
</dbReference>
<evidence type="ECO:0000313" key="12">
    <source>
        <dbReference type="EMBL" id="ABV34824.1"/>
    </source>
</evidence>
<protein>
    <submittedName>
        <fullName evidence="12">Membrane-fusion protein-like protein</fullName>
    </submittedName>
</protein>
<dbReference type="InterPro" id="IPR006143">
    <property type="entry name" value="RND_pump_MFP"/>
</dbReference>
<dbReference type="GO" id="GO:0022857">
    <property type="term" value="F:transmembrane transporter activity"/>
    <property type="evidence" value="ECO:0007669"/>
    <property type="project" value="InterPro"/>
</dbReference>
<evidence type="ECO:0000256" key="2">
    <source>
        <dbReference type="ARBA" id="ARBA00022448"/>
    </source>
</evidence>
<dbReference type="GO" id="GO:0046914">
    <property type="term" value="F:transition metal ion binding"/>
    <property type="evidence" value="ECO:0007669"/>
    <property type="project" value="TreeGrafter"/>
</dbReference>
<dbReference type="SUPFAM" id="SSF111369">
    <property type="entry name" value="HlyD-like secretion proteins"/>
    <property type="match status" value="1"/>
</dbReference>
<keyword evidence="3 6" id="KW-0732">Signal</keyword>
<feature type="region of interest" description="Disordered" evidence="5">
    <location>
        <begin position="227"/>
        <end position="272"/>
    </location>
</feature>
<dbReference type="eggNOG" id="COG1592">
    <property type="taxonomic scope" value="Bacteria"/>
</dbReference>
<keyword evidence="4" id="KW-0406">Ion transport</keyword>
<dbReference type="GO" id="GO:0015679">
    <property type="term" value="P:plasma membrane copper ion transport"/>
    <property type="evidence" value="ECO:0007669"/>
    <property type="project" value="TreeGrafter"/>
</dbReference>